<dbReference type="EMBL" id="CACVKT020007423">
    <property type="protein sequence ID" value="CAC5407716.1"/>
    <property type="molecule type" value="Genomic_DNA"/>
</dbReference>
<dbReference type="PANTHER" id="PTHR31424">
    <property type="entry name" value="PROTEIN CBG23806"/>
    <property type="match status" value="1"/>
</dbReference>
<dbReference type="Proteomes" id="UP000507470">
    <property type="component" value="Unassembled WGS sequence"/>
</dbReference>
<accession>A0A6J8DI42</accession>
<reference evidence="1 2" key="1">
    <citation type="submission" date="2020-06" db="EMBL/GenBank/DDBJ databases">
        <authorList>
            <person name="Li R."/>
            <person name="Bekaert M."/>
        </authorList>
    </citation>
    <scope>NUCLEOTIDE SEQUENCE [LARGE SCALE GENOMIC DNA]</scope>
    <source>
        <strain evidence="2">wild</strain>
    </source>
</reference>
<sequence length="314" mass="36581">MSKAEIFYWSEGLIRTNKEMVELRKKTKLNYGCIHPPLLNIELTHVIVDELHLQMRIGVVLLRNLIEDSVNLDHRHNIGKKGKKNDSVNELVTCIRNCSVSFSIWENKIKDGRGVLLKNLEWTSLTESDYKKLLHALPTQLQSADCIKSISRERVINLWKDFKIVYHIISSWSPSQSDVDGFFTLTLKWITDFRSLSEHLEGYDSESITPYMHVLIYHVPKMLKTYGSIKQFTGQGVEKSNDDIKIIYHRKTNKHSATAEALRVRQRKYMLKQYARIKRKYGKLNTAFWRGGGKQIVVARSKLTLYRQVNDTIN</sequence>
<gene>
    <name evidence="1" type="ORF">MCOR_41165</name>
</gene>
<protein>
    <submittedName>
        <fullName evidence="1">Uncharacterized protein</fullName>
    </submittedName>
</protein>
<dbReference type="AlphaFoldDB" id="A0A6J8DI42"/>
<dbReference type="PANTHER" id="PTHR31424:SF3">
    <property type="entry name" value="RING-TYPE DOMAIN-CONTAINING PROTEIN"/>
    <property type="match status" value="1"/>
</dbReference>
<organism evidence="1 2">
    <name type="scientific">Mytilus coruscus</name>
    <name type="common">Sea mussel</name>
    <dbReference type="NCBI Taxonomy" id="42192"/>
    <lineage>
        <taxon>Eukaryota</taxon>
        <taxon>Metazoa</taxon>
        <taxon>Spiralia</taxon>
        <taxon>Lophotrochozoa</taxon>
        <taxon>Mollusca</taxon>
        <taxon>Bivalvia</taxon>
        <taxon>Autobranchia</taxon>
        <taxon>Pteriomorphia</taxon>
        <taxon>Mytilida</taxon>
        <taxon>Mytiloidea</taxon>
        <taxon>Mytilidae</taxon>
        <taxon>Mytilinae</taxon>
        <taxon>Mytilus</taxon>
    </lineage>
</organism>
<proteinExistence type="predicted"/>
<keyword evidence="2" id="KW-1185">Reference proteome</keyword>
<dbReference type="OrthoDB" id="6149706at2759"/>
<name>A0A6J8DI42_MYTCO</name>
<evidence type="ECO:0000313" key="2">
    <source>
        <dbReference type="Proteomes" id="UP000507470"/>
    </source>
</evidence>
<evidence type="ECO:0000313" key="1">
    <source>
        <dbReference type="EMBL" id="CAC5407716.1"/>
    </source>
</evidence>